<dbReference type="Gene3D" id="2.60.120.1440">
    <property type="match status" value="1"/>
</dbReference>
<dbReference type="Pfam" id="PF16220">
    <property type="entry name" value="DUF4880"/>
    <property type="match status" value="1"/>
</dbReference>
<evidence type="ECO:0000313" key="4">
    <source>
        <dbReference type="Proteomes" id="UP001326110"/>
    </source>
</evidence>
<gene>
    <name evidence="3" type="ORF">SR858_07635</name>
</gene>
<dbReference type="PANTHER" id="PTHR30273">
    <property type="entry name" value="PERIPLASMIC SIGNAL SENSOR AND SIGMA FACTOR ACTIVATOR FECR-RELATED"/>
    <property type="match status" value="1"/>
</dbReference>
<dbReference type="Pfam" id="PF04773">
    <property type="entry name" value="FecR"/>
    <property type="match status" value="1"/>
</dbReference>
<dbReference type="GeneID" id="43163875"/>
<organism evidence="3 4">
    <name type="scientific">Duganella zoogloeoides</name>
    <dbReference type="NCBI Taxonomy" id="75659"/>
    <lineage>
        <taxon>Bacteria</taxon>
        <taxon>Pseudomonadati</taxon>
        <taxon>Pseudomonadota</taxon>
        <taxon>Betaproteobacteria</taxon>
        <taxon>Burkholderiales</taxon>
        <taxon>Oxalobacteraceae</taxon>
        <taxon>Telluria group</taxon>
        <taxon>Duganella</taxon>
    </lineage>
</organism>
<keyword evidence="4" id="KW-1185">Reference proteome</keyword>
<dbReference type="PANTHER" id="PTHR30273:SF2">
    <property type="entry name" value="PROTEIN FECR"/>
    <property type="match status" value="1"/>
</dbReference>
<sequence length="323" mass="35844">MAETTVYADGQPIALDIAMQAAQWLTTLMDGDATVAQRQAWRAWRDAHPDHDRAWRHIEQVSGNFQELDARASRQALARQPTARRQGLRALVWLAAFGATGWFASRSDTAHTLLADVSTGTTRRQITLEDGTALHLNVHTAVNLRYTASGRLLQLVRGEIHVATAQEHRTPYRPFLVETTHGRALALGTRYLVRKDDDRTMVAVEQGRVRLTPRDGGAAVIVAAGQGAGMTNNQVLPVRAVGPEAWAWRQGLLLADSMRLRDFIHELSRYRSGFIACDDAVGDLRISGVYPLADTDAVLRSLPDALPVRVQYRTPYWVQLQAK</sequence>
<dbReference type="Proteomes" id="UP001326110">
    <property type="component" value="Chromosome"/>
</dbReference>
<evidence type="ECO:0000259" key="2">
    <source>
        <dbReference type="Pfam" id="PF16220"/>
    </source>
</evidence>
<proteinExistence type="predicted"/>
<name>A0ABZ0Y459_9BURK</name>
<dbReference type="EMBL" id="CP140152">
    <property type="protein sequence ID" value="WQH06191.1"/>
    <property type="molecule type" value="Genomic_DNA"/>
</dbReference>
<dbReference type="PIRSF" id="PIRSF018266">
    <property type="entry name" value="FecR"/>
    <property type="match status" value="1"/>
</dbReference>
<reference evidence="3 4" key="1">
    <citation type="submission" date="2023-11" db="EMBL/GenBank/DDBJ databases">
        <title>MicrobeMod: A computational toolkit for identifying prokaryotic methylation and restriction-modification with nanopore sequencing.</title>
        <authorList>
            <person name="Crits-Christoph A."/>
            <person name="Kang S.C."/>
            <person name="Lee H."/>
            <person name="Ostrov N."/>
        </authorList>
    </citation>
    <scope>NUCLEOTIDE SEQUENCE [LARGE SCALE GENOMIC DNA]</scope>
    <source>
        <strain evidence="3 4">ATCC 25935</strain>
    </source>
</reference>
<feature type="domain" description="FecR protein" evidence="1">
    <location>
        <begin position="116"/>
        <end position="210"/>
    </location>
</feature>
<dbReference type="InterPro" id="IPR032623">
    <property type="entry name" value="FecR_N"/>
</dbReference>
<accession>A0ABZ0Y459</accession>
<protein>
    <submittedName>
        <fullName evidence="3">FecR domain-containing protein</fullName>
    </submittedName>
</protein>
<evidence type="ECO:0000259" key="1">
    <source>
        <dbReference type="Pfam" id="PF04773"/>
    </source>
</evidence>
<dbReference type="RefSeq" id="WP_019922155.1">
    <property type="nucleotide sequence ID" value="NZ_CP140152.1"/>
</dbReference>
<evidence type="ECO:0000313" key="3">
    <source>
        <dbReference type="EMBL" id="WQH06191.1"/>
    </source>
</evidence>
<dbReference type="InterPro" id="IPR012373">
    <property type="entry name" value="Ferrdict_sens_TM"/>
</dbReference>
<dbReference type="InterPro" id="IPR006860">
    <property type="entry name" value="FecR"/>
</dbReference>
<feature type="domain" description="FecR N-terminal" evidence="2">
    <location>
        <begin position="20"/>
        <end position="61"/>
    </location>
</feature>